<sequence>MMKIAMVTGASSGIGAAFAKELAAQGHRVILVARRHDRLQQLRESIQSAGGQAEVLEADLTRSEDLEQVCRRLRQDSIHLLVNNAGFGLYAPLLDTDPNREQEMIRLNVSSLVTLTRAALPGMVERNRGGIIQVASTASFMPTPYMTAYGASKAFVLHYGEGLAAELKGTGVTVTTVCPGSTHSEFAERAGFRQQRLMSAEEVVKQALLAFNQKRPTLVTGSGNWVLTLLPRFLPRSWMASLVARVFRNRT</sequence>
<gene>
    <name evidence="4" type="ORF">C8J48_2823</name>
</gene>
<reference evidence="4 5" key="1">
    <citation type="submission" date="2018-04" db="EMBL/GenBank/DDBJ databases">
        <title>Genomic Encyclopedia of Archaeal and Bacterial Type Strains, Phase II (KMG-II): from individual species to whole genera.</title>
        <authorList>
            <person name="Goeker M."/>
        </authorList>
    </citation>
    <scope>NUCLEOTIDE SEQUENCE [LARGE SCALE GENOMIC DNA]</scope>
    <source>
        <strain evidence="4 5">DSM 45169</strain>
    </source>
</reference>
<dbReference type="PROSITE" id="PS00061">
    <property type="entry name" value="ADH_SHORT"/>
    <property type="match status" value="1"/>
</dbReference>
<name>A0A2T4Z3Q4_9BACL</name>
<evidence type="ECO:0000256" key="3">
    <source>
        <dbReference type="RuleBase" id="RU000363"/>
    </source>
</evidence>
<keyword evidence="2" id="KW-0560">Oxidoreductase</keyword>
<dbReference type="CDD" id="cd05233">
    <property type="entry name" value="SDR_c"/>
    <property type="match status" value="1"/>
</dbReference>
<proteinExistence type="inferred from homology"/>
<dbReference type="OrthoDB" id="9793345at2"/>
<accession>A0A2T4Z3Q4</accession>
<dbReference type="PRINTS" id="PR00081">
    <property type="entry name" value="GDHRDH"/>
</dbReference>
<dbReference type="PANTHER" id="PTHR44196:SF2">
    <property type="entry name" value="SHORT-CHAIN DEHYDROGENASE-RELATED"/>
    <property type="match status" value="1"/>
</dbReference>
<dbReference type="SUPFAM" id="SSF51735">
    <property type="entry name" value="NAD(P)-binding Rossmann-fold domains"/>
    <property type="match status" value="1"/>
</dbReference>
<organism evidence="4 5">
    <name type="scientific">Desmospora activa DSM 45169</name>
    <dbReference type="NCBI Taxonomy" id="1121389"/>
    <lineage>
        <taxon>Bacteria</taxon>
        <taxon>Bacillati</taxon>
        <taxon>Bacillota</taxon>
        <taxon>Bacilli</taxon>
        <taxon>Bacillales</taxon>
        <taxon>Thermoactinomycetaceae</taxon>
        <taxon>Desmospora</taxon>
    </lineage>
</organism>
<evidence type="ECO:0000256" key="1">
    <source>
        <dbReference type="ARBA" id="ARBA00006484"/>
    </source>
</evidence>
<dbReference type="PRINTS" id="PR00080">
    <property type="entry name" value="SDRFAMILY"/>
</dbReference>
<evidence type="ECO:0000256" key="2">
    <source>
        <dbReference type="ARBA" id="ARBA00023002"/>
    </source>
</evidence>
<evidence type="ECO:0000313" key="4">
    <source>
        <dbReference type="EMBL" id="PTM56501.1"/>
    </source>
</evidence>
<comment type="caution">
    <text evidence="4">The sequence shown here is derived from an EMBL/GenBank/DDBJ whole genome shotgun (WGS) entry which is preliminary data.</text>
</comment>
<dbReference type="Proteomes" id="UP000241639">
    <property type="component" value="Unassembled WGS sequence"/>
</dbReference>
<dbReference type="InterPro" id="IPR020904">
    <property type="entry name" value="Sc_DH/Rdtase_CS"/>
</dbReference>
<evidence type="ECO:0000313" key="5">
    <source>
        <dbReference type="Proteomes" id="UP000241639"/>
    </source>
</evidence>
<dbReference type="PIRSF" id="PIRSF000126">
    <property type="entry name" value="11-beta-HSD1"/>
    <property type="match status" value="1"/>
</dbReference>
<dbReference type="EMBL" id="PZZP01000002">
    <property type="protein sequence ID" value="PTM56501.1"/>
    <property type="molecule type" value="Genomic_DNA"/>
</dbReference>
<dbReference type="AlphaFoldDB" id="A0A2T4Z3Q4"/>
<dbReference type="PANTHER" id="PTHR44196">
    <property type="entry name" value="DEHYDROGENASE/REDUCTASE SDR FAMILY MEMBER 7B"/>
    <property type="match status" value="1"/>
</dbReference>
<dbReference type="InterPro" id="IPR036291">
    <property type="entry name" value="NAD(P)-bd_dom_sf"/>
</dbReference>
<dbReference type="InterPro" id="IPR002347">
    <property type="entry name" value="SDR_fam"/>
</dbReference>
<dbReference type="GO" id="GO:0016020">
    <property type="term" value="C:membrane"/>
    <property type="evidence" value="ECO:0007669"/>
    <property type="project" value="TreeGrafter"/>
</dbReference>
<dbReference type="Gene3D" id="3.40.50.720">
    <property type="entry name" value="NAD(P)-binding Rossmann-like Domain"/>
    <property type="match status" value="1"/>
</dbReference>
<keyword evidence="5" id="KW-1185">Reference proteome</keyword>
<evidence type="ECO:0008006" key="6">
    <source>
        <dbReference type="Google" id="ProtNLM"/>
    </source>
</evidence>
<dbReference type="GO" id="GO:0016491">
    <property type="term" value="F:oxidoreductase activity"/>
    <property type="evidence" value="ECO:0007669"/>
    <property type="project" value="UniProtKB-KW"/>
</dbReference>
<dbReference type="Pfam" id="PF00106">
    <property type="entry name" value="adh_short"/>
    <property type="match status" value="1"/>
</dbReference>
<comment type="similarity">
    <text evidence="1 3">Belongs to the short-chain dehydrogenases/reductases (SDR) family.</text>
</comment>
<protein>
    <recommendedName>
        <fullName evidence="6">Short-subunit dehydrogenase</fullName>
    </recommendedName>
</protein>